<dbReference type="SUPFAM" id="SSF55073">
    <property type="entry name" value="Nucleotide cyclase"/>
    <property type="match status" value="1"/>
</dbReference>
<dbReference type="PROSITE" id="PS50883">
    <property type="entry name" value="EAL"/>
    <property type="match status" value="1"/>
</dbReference>
<dbReference type="InterPro" id="IPR029787">
    <property type="entry name" value="Nucleotide_cyclase"/>
</dbReference>
<dbReference type="Gene3D" id="3.30.70.270">
    <property type="match status" value="1"/>
</dbReference>
<feature type="domain" description="GGDEF" evidence="2">
    <location>
        <begin position="407"/>
        <end position="540"/>
    </location>
</feature>
<dbReference type="SMART" id="SM00267">
    <property type="entry name" value="GGDEF"/>
    <property type="match status" value="1"/>
</dbReference>
<dbReference type="SMART" id="SM00052">
    <property type="entry name" value="EAL"/>
    <property type="match status" value="1"/>
</dbReference>
<dbReference type="SUPFAM" id="SSF55785">
    <property type="entry name" value="PYP-like sensor domain (PAS domain)"/>
    <property type="match status" value="1"/>
</dbReference>
<name>A0A1A8XP90_9PROT</name>
<dbReference type="InterPro" id="IPR013656">
    <property type="entry name" value="PAS_4"/>
</dbReference>
<keyword evidence="3" id="KW-0808">Transferase</keyword>
<reference evidence="3 4" key="1">
    <citation type="submission" date="2016-06" db="EMBL/GenBank/DDBJ databases">
        <authorList>
            <person name="Kjaerup R.B."/>
            <person name="Dalgaard T.S."/>
            <person name="Juul-Madsen H.R."/>
        </authorList>
    </citation>
    <scope>NUCLEOTIDE SEQUENCE [LARGE SCALE GENOMIC DNA]</scope>
    <source>
        <strain evidence="3">3</strain>
    </source>
</reference>
<dbReference type="PROSITE" id="PS50887">
    <property type="entry name" value="GGDEF"/>
    <property type="match status" value="1"/>
</dbReference>
<evidence type="ECO:0000259" key="2">
    <source>
        <dbReference type="PROSITE" id="PS50887"/>
    </source>
</evidence>
<dbReference type="Gene3D" id="3.30.450.20">
    <property type="entry name" value="PAS domain"/>
    <property type="match status" value="1"/>
</dbReference>
<dbReference type="NCBIfam" id="TIGR00254">
    <property type="entry name" value="GGDEF"/>
    <property type="match status" value="1"/>
</dbReference>
<dbReference type="CDD" id="cd01949">
    <property type="entry name" value="GGDEF"/>
    <property type="match status" value="1"/>
</dbReference>
<dbReference type="SMART" id="SM00065">
    <property type="entry name" value="GAF"/>
    <property type="match status" value="1"/>
</dbReference>
<dbReference type="InterPro" id="IPR000160">
    <property type="entry name" value="GGDEF_dom"/>
</dbReference>
<dbReference type="EMBL" id="FLQX01000113">
    <property type="protein sequence ID" value="SBT06975.1"/>
    <property type="molecule type" value="Genomic_DNA"/>
</dbReference>
<dbReference type="SUPFAM" id="SSF141868">
    <property type="entry name" value="EAL domain-like"/>
    <property type="match status" value="1"/>
</dbReference>
<dbReference type="PANTHER" id="PTHR44757:SF2">
    <property type="entry name" value="BIOFILM ARCHITECTURE MAINTENANCE PROTEIN MBAA"/>
    <property type="match status" value="1"/>
</dbReference>
<dbReference type="CDD" id="cd01948">
    <property type="entry name" value="EAL"/>
    <property type="match status" value="1"/>
</dbReference>
<keyword evidence="4" id="KW-1185">Reference proteome</keyword>
<keyword evidence="3" id="KW-0548">Nucleotidyltransferase</keyword>
<dbReference type="STRING" id="1860102.ACCAA_370052"/>
<accession>A0A1A8XP90</accession>
<dbReference type="AlphaFoldDB" id="A0A1A8XP90"/>
<dbReference type="GO" id="GO:0052621">
    <property type="term" value="F:diguanylate cyclase activity"/>
    <property type="evidence" value="ECO:0007669"/>
    <property type="project" value="UniProtKB-EC"/>
</dbReference>
<organism evidence="3 4">
    <name type="scientific">Candidatus Accumulibacter aalborgensis</name>
    <dbReference type="NCBI Taxonomy" id="1860102"/>
    <lineage>
        <taxon>Bacteria</taxon>
        <taxon>Pseudomonadati</taxon>
        <taxon>Pseudomonadota</taxon>
        <taxon>Betaproteobacteria</taxon>
        <taxon>Candidatus Accumulibacter</taxon>
    </lineage>
</organism>
<dbReference type="Pfam" id="PF13185">
    <property type="entry name" value="GAF_2"/>
    <property type="match status" value="1"/>
</dbReference>
<dbReference type="InterPro" id="IPR043128">
    <property type="entry name" value="Rev_trsase/Diguanyl_cyclase"/>
</dbReference>
<dbReference type="RefSeq" id="WP_186407444.1">
    <property type="nucleotide sequence ID" value="NZ_FLQX01000113.1"/>
</dbReference>
<dbReference type="SUPFAM" id="SSF55781">
    <property type="entry name" value="GAF domain-like"/>
    <property type="match status" value="1"/>
</dbReference>
<dbReference type="Pfam" id="PF08448">
    <property type="entry name" value="PAS_4"/>
    <property type="match status" value="1"/>
</dbReference>
<dbReference type="InterPro" id="IPR003018">
    <property type="entry name" value="GAF"/>
</dbReference>
<dbReference type="InterPro" id="IPR052155">
    <property type="entry name" value="Biofilm_reg_signaling"/>
</dbReference>
<dbReference type="Pfam" id="PF00990">
    <property type="entry name" value="GGDEF"/>
    <property type="match status" value="1"/>
</dbReference>
<dbReference type="PANTHER" id="PTHR44757">
    <property type="entry name" value="DIGUANYLATE CYCLASE DGCP"/>
    <property type="match status" value="1"/>
</dbReference>
<evidence type="ECO:0000313" key="4">
    <source>
        <dbReference type="Proteomes" id="UP000199169"/>
    </source>
</evidence>
<sequence length="657" mass="71588">MSPPGSALSGDVSDQVSALIDTLHTSARRFEEPTAGEVDTLADADRRTFLLRPGHDHMRRTKAAIVNALPVPVALLDANGLVVMVNEAWRQSAGTPAIQGPGCRTGVNYLDLCDLTADDEATETQRSEAGISSVLCGNAKSSSMEYPCHSPTQQRWFMMTVTPLANEHPRGVVVMHGNIIGVLGIARDLTERKSAENRIAYLNRVHAMLSGINTLIVRVRERDELFRETCRIACDAGGFRTSWIGLVDRRTMNIALVASAGNDEELLAATRNRRSALGGTTSALVARAISEKEAVVANDSARDPMLIFGAQGADTGIRSLAVLPLMVADEAVGVLVLYAGERHFFHAEELKLVTELARDVAFAIDNLDKQKRLDYLAYYDPLTGLANRSLFLERVAQYICSAAGRGRQLAIALIDLERFKNLNDSLGQPAGDALLRQVAAGLTRTTGDAKLLARVDADHFALVLPEVNPGGSIAHLIEKVMAAFVEHPFRLDDAIFRIAFKSGVALFPDDGADADALFMNAETALKTAKTAGDRYRFFTPHMTAAAASQLTMEIQLRQALDKDEFVLHYQPKISLASGKLTGAEALIRWNDPRMGLVPPGRFISILEKTGLIYEVGRWALRQAVEDYRRWRSAGLAAVRIAVNVSPLQLRNRGFIAE</sequence>
<proteinExistence type="predicted"/>
<dbReference type="InterPro" id="IPR035919">
    <property type="entry name" value="EAL_sf"/>
</dbReference>
<evidence type="ECO:0000259" key="1">
    <source>
        <dbReference type="PROSITE" id="PS50883"/>
    </source>
</evidence>
<dbReference type="Proteomes" id="UP000199169">
    <property type="component" value="Unassembled WGS sequence"/>
</dbReference>
<dbReference type="Pfam" id="PF00563">
    <property type="entry name" value="EAL"/>
    <property type="match status" value="1"/>
</dbReference>
<dbReference type="Gene3D" id="3.20.20.450">
    <property type="entry name" value="EAL domain"/>
    <property type="match status" value="1"/>
</dbReference>
<dbReference type="Gene3D" id="3.30.450.40">
    <property type="match status" value="1"/>
</dbReference>
<feature type="domain" description="EAL" evidence="1">
    <location>
        <begin position="549"/>
        <end position="657"/>
    </location>
</feature>
<protein>
    <submittedName>
        <fullName evidence="3">Putative Diguanylate cyclase</fullName>
        <ecNumber evidence="3">2.7.7.65</ecNumber>
    </submittedName>
</protein>
<dbReference type="InterPro" id="IPR035965">
    <property type="entry name" value="PAS-like_dom_sf"/>
</dbReference>
<dbReference type="EC" id="2.7.7.65" evidence="3"/>
<dbReference type="InterPro" id="IPR001633">
    <property type="entry name" value="EAL_dom"/>
</dbReference>
<dbReference type="InterPro" id="IPR029016">
    <property type="entry name" value="GAF-like_dom_sf"/>
</dbReference>
<evidence type="ECO:0000313" key="3">
    <source>
        <dbReference type="EMBL" id="SBT06975.1"/>
    </source>
</evidence>
<gene>
    <name evidence="3" type="ORF">ACCAA_370052</name>
</gene>